<dbReference type="PANTHER" id="PTHR10507">
    <property type="entry name" value="CDC45-RELATED PROTEIN"/>
    <property type="match status" value="1"/>
</dbReference>
<dbReference type="GO" id="GO:0003688">
    <property type="term" value="F:DNA replication origin binding"/>
    <property type="evidence" value="ECO:0007669"/>
    <property type="project" value="TreeGrafter"/>
</dbReference>
<feature type="region of interest" description="Disordered" evidence="6">
    <location>
        <begin position="764"/>
        <end position="865"/>
    </location>
</feature>
<dbReference type="Pfam" id="PF02724">
    <property type="entry name" value="CDC45"/>
    <property type="match status" value="1"/>
</dbReference>
<dbReference type="GO" id="GO:0006270">
    <property type="term" value="P:DNA replication initiation"/>
    <property type="evidence" value="ECO:0007669"/>
    <property type="project" value="InterPro"/>
</dbReference>
<comment type="subcellular location">
    <subcellularLocation>
        <location evidence="1">Nucleus</location>
    </subcellularLocation>
</comment>
<proteinExistence type="inferred from homology"/>
<evidence type="ECO:0000256" key="6">
    <source>
        <dbReference type="SAM" id="MobiDB-lite"/>
    </source>
</evidence>
<feature type="compositionally biased region" description="Acidic residues" evidence="6">
    <location>
        <begin position="213"/>
        <end position="235"/>
    </location>
</feature>
<evidence type="ECO:0000256" key="4">
    <source>
        <dbReference type="ARBA" id="ARBA00023242"/>
    </source>
</evidence>
<dbReference type="GO" id="GO:0003682">
    <property type="term" value="F:chromatin binding"/>
    <property type="evidence" value="ECO:0007669"/>
    <property type="project" value="TreeGrafter"/>
</dbReference>
<feature type="compositionally biased region" description="Acidic residues" evidence="6">
    <location>
        <begin position="247"/>
        <end position="261"/>
    </location>
</feature>
<sequence>MLTKTSTMYLPRTLLSHLYTHLVRNTHPLSPPVLILVSLDPDALCACRILTALLKRDYIPHKVQPVAGYSELAAAGKDLVLPLTRQHGGQGGIVVCLGVGGLVDLEEMLGLDGGEDPETQMNMYDHGVEVWVVDARRPWNLQNVFGTGAMAPPEEQDAAITPAIAKRRRGVDGGKLLPSYTPGRGGIIVYDDGDIEQELTAEKEAFIALQDMPDIDEEADDGDLDDESDSDDAVEDSQTRKRKTWSDDDAEEEANSDDDDLDRPYQRRRSNSPDQNTSIPATPRSPASRHERMEMSNHPSSSQLGPVPSSPPLHPKEPSARSLRRKLLKMKRKHEAVLEAYYSLGTSASEPISSMLYSLASELGREDNDLLWLALVGMSSTELYGRSKTANSEARQNPWNLSRGDQIRDVLRDEVRRLNPVPASDIARERDEAGGIIPTHARSPTDNSIRLSPEPKFLLIRHWSLYESMLHSPYLSSRLHIWSDAGRRRLHKLLAKMGVSLAEAEKGYTHMDMELKRGLRERLLKFAPMYGLDGLVPPEDSHRHRHEGWGFVRSWGWQACLSAVDVAVITSAILEVGTEQIFETISAATPQTDFRMKVYSNYNSRMQALPTPPTSHNGDSSPSQSQIEQEAAITDPDWTTHRFFAAYDALSPSSTALRLLLDHVPTAQHLHRAILRTGSALISKHQIRHLRAFRMGVVREGPDVGLFIHPGALVKLATWVSEAISVLEAEKGAKRTADSGALVLAALDERRSVYVVVGLGGGDAASGRVRSRAEQKARADKKAAKEAKQAEKKAAKAAQRLQRKQARRERDEANGIFVDSDDEDASDAESLSSSSDSSDSEDDSDDEEEKVKRAQRGYGSNKFGSAFQEVVEETGARVRIDSFEHEVVEVKKEDLSGFLEALSFKGVVG</sequence>
<accession>A0A4T0BVL1</accession>
<dbReference type="GO" id="GO:0031261">
    <property type="term" value="C:DNA replication preinitiation complex"/>
    <property type="evidence" value="ECO:0007669"/>
    <property type="project" value="TreeGrafter"/>
</dbReference>
<evidence type="ECO:0000256" key="2">
    <source>
        <dbReference type="ARBA" id="ARBA00010727"/>
    </source>
</evidence>
<evidence type="ECO:0000313" key="8">
    <source>
        <dbReference type="Proteomes" id="UP000308724"/>
    </source>
</evidence>
<dbReference type="PANTHER" id="PTHR10507:SF0">
    <property type="entry name" value="CELL DIVISION CONTROL PROTEIN 45 HOMOLOG"/>
    <property type="match status" value="1"/>
</dbReference>
<dbReference type="GO" id="GO:0000727">
    <property type="term" value="P:double-strand break repair via break-induced replication"/>
    <property type="evidence" value="ECO:0007669"/>
    <property type="project" value="TreeGrafter"/>
</dbReference>
<dbReference type="Proteomes" id="UP000308724">
    <property type="component" value="Unassembled WGS sequence"/>
</dbReference>
<dbReference type="GO" id="GO:0003697">
    <property type="term" value="F:single-stranded DNA binding"/>
    <property type="evidence" value="ECO:0007669"/>
    <property type="project" value="TreeGrafter"/>
</dbReference>
<feature type="region of interest" description="Disordered" evidence="6">
    <location>
        <begin position="211"/>
        <end position="321"/>
    </location>
</feature>
<keyword evidence="5" id="KW-0131">Cell cycle</keyword>
<evidence type="ECO:0000256" key="3">
    <source>
        <dbReference type="ARBA" id="ARBA00022705"/>
    </source>
</evidence>
<protein>
    <submittedName>
        <fullName evidence="7">CDC45-like protein</fullName>
    </submittedName>
</protein>
<comment type="similarity">
    <text evidence="2">Belongs to the CDC45 family.</text>
</comment>
<dbReference type="InterPro" id="IPR003874">
    <property type="entry name" value="CDC45"/>
</dbReference>
<reference evidence="7 8" key="1">
    <citation type="submission" date="2018-10" db="EMBL/GenBank/DDBJ databases">
        <title>Fifty Aureobasidium pullulans genomes reveal a recombining polyextremotolerant generalist.</title>
        <authorList>
            <person name="Gostincar C."/>
            <person name="Turk M."/>
            <person name="Zajc J."/>
            <person name="Gunde-Cimerman N."/>
        </authorList>
    </citation>
    <scope>NUCLEOTIDE SEQUENCE [LARGE SCALE GENOMIC DNA]</scope>
    <source>
        <strain evidence="7 8">EXF-1645</strain>
    </source>
</reference>
<dbReference type="AlphaFoldDB" id="A0A4T0BVL1"/>
<dbReference type="GO" id="GO:1902977">
    <property type="term" value="P:mitotic DNA replication preinitiation complex assembly"/>
    <property type="evidence" value="ECO:0007669"/>
    <property type="project" value="TreeGrafter"/>
</dbReference>
<dbReference type="EMBL" id="QZBZ01000122">
    <property type="protein sequence ID" value="TIA35762.1"/>
    <property type="molecule type" value="Genomic_DNA"/>
</dbReference>
<feature type="compositionally biased region" description="Low complexity" evidence="6">
    <location>
        <begin position="828"/>
        <end position="837"/>
    </location>
</feature>
<feature type="compositionally biased region" description="Polar residues" evidence="6">
    <location>
        <begin position="614"/>
        <end position="628"/>
    </location>
</feature>
<gene>
    <name evidence="7" type="ORF">D6C78_05917</name>
</gene>
<evidence type="ECO:0000256" key="1">
    <source>
        <dbReference type="ARBA" id="ARBA00004123"/>
    </source>
</evidence>
<evidence type="ECO:0000313" key="7">
    <source>
        <dbReference type="EMBL" id="TIA35762.1"/>
    </source>
</evidence>
<feature type="region of interest" description="Disordered" evidence="6">
    <location>
        <begin position="606"/>
        <end position="629"/>
    </location>
</feature>
<evidence type="ECO:0000256" key="5">
    <source>
        <dbReference type="ARBA" id="ARBA00023306"/>
    </source>
</evidence>
<organism evidence="7 8">
    <name type="scientific">Aureobasidium pullulans</name>
    <name type="common">Black yeast</name>
    <name type="synonym">Pullularia pullulans</name>
    <dbReference type="NCBI Taxonomy" id="5580"/>
    <lineage>
        <taxon>Eukaryota</taxon>
        <taxon>Fungi</taxon>
        <taxon>Dikarya</taxon>
        <taxon>Ascomycota</taxon>
        <taxon>Pezizomycotina</taxon>
        <taxon>Dothideomycetes</taxon>
        <taxon>Dothideomycetidae</taxon>
        <taxon>Dothideales</taxon>
        <taxon>Saccotheciaceae</taxon>
        <taxon>Aureobasidium</taxon>
    </lineage>
</organism>
<keyword evidence="4" id="KW-0539">Nucleus</keyword>
<feature type="compositionally biased region" description="Acidic residues" evidence="6">
    <location>
        <begin position="838"/>
        <end position="848"/>
    </location>
</feature>
<keyword evidence="3" id="KW-0235">DNA replication</keyword>
<feature type="compositionally biased region" description="Basic and acidic residues" evidence="6">
    <location>
        <begin position="771"/>
        <end position="794"/>
    </location>
</feature>
<name>A0A4T0BVL1_AURPU</name>
<comment type="caution">
    <text evidence="7">The sequence shown here is derived from an EMBL/GenBank/DDBJ whole genome shotgun (WGS) entry which is preliminary data.</text>
</comment>